<dbReference type="Proteomes" id="UP000054270">
    <property type="component" value="Unassembled WGS sequence"/>
</dbReference>
<evidence type="ECO:0000313" key="2">
    <source>
        <dbReference type="Proteomes" id="UP000054270"/>
    </source>
</evidence>
<dbReference type="AlphaFoldDB" id="A0A0D2KET1"/>
<sequence>VAASIASPPANQIDAANGAVQNWIQPIREIFRTSTRTEIVELRTKLGNSTTIEEPDIKEPGFRALVEENVKAGVARIAADSVITNVR</sequence>
<protein>
    <submittedName>
        <fullName evidence="1">Uncharacterized protein</fullName>
    </submittedName>
</protein>
<gene>
    <name evidence="1" type="ORF">HYPSUDRAFT_50052</name>
</gene>
<proteinExistence type="predicted"/>
<dbReference type="EMBL" id="KN817808">
    <property type="protein sequence ID" value="KJA12997.1"/>
    <property type="molecule type" value="Genomic_DNA"/>
</dbReference>
<reference evidence="2" key="1">
    <citation type="submission" date="2014-04" db="EMBL/GenBank/DDBJ databases">
        <title>Evolutionary Origins and Diversification of the Mycorrhizal Mutualists.</title>
        <authorList>
            <consortium name="DOE Joint Genome Institute"/>
            <consortium name="Mycorrhizal Genomics Consortium"/>
            <person name="Kohler A."/>
            <person name="Kuo A."/>
            <person name="Nagy L.G."/>
            <person name="Floudas D."/>
            <person name="Copeland A."/>
            <person name="Barry K.W."/>
            <person name="Cichocki N."/>
            <person name="Veneault-Fourrey C."/>
            <person name="LaButti K."/>
            <person name="Lindquist E.A."/>
            <person name="Lipzen A."/>
            <person name="Lundell T."/>
            <person name="Morin E."/>
            <person name="Murat C."/>
            <person name="Riley R."/>
            <person name="Ohm R."/>
            <person name="Sun H."/>
            <person name="Tunlid A."/>
            <person name="Henrissat B."/>
            <person name="Grigoriev I.V."/>
            <person name="Hibbett D.S."/>
            <person name="Martin F."/>
        </authorList>
    </citation>
    <scope>NUCLEOTIDE SEQUENCE [LARGE SCALE GENOMIC DNA]</scope>
    <source>
        <strain evidence="2">FD-334 SS-4</strain>
    </source>
</reference>
<dbReference type="STRING" id="945553.A0A0D2KET1"/>
<organism evidence="1 2">
    <name type="scientific">Hypholoma sublateritium (strain FD-334 SS-4)</name>
    <dbReference type="NCBI Taxonomy" id="945553"/>
    <lineage>
        <taxon>Eukaryota</taxon>
        <taxon>Fungi</taxon>
        <taxon>Dikarya</taxon>
        <taxon>Basidiomycota</taxon>
        <taxon>Agaricomycotina</taxon>
        <taxon>Agaricomycetes</taxon>
        <taxon>Agaricomycetidae</taxon>
        <taxon>Agaricales</taxon>
        <taxon>Agaricineae</taxon>
        <taxon>Strophariaceae</taxon>
        <taxon>Hypholoma</taxon>
    </lineage>
</organism>
<dbReference type="Gene3D" id="3.40.1050.10">
    <property type="entry name" value="Carbonic anhydrase"/>
    <property type="match status" value="1"/>
</dbReference>
<dbReference type="GO" id="GO:0008270">
    <property type="term" value="F:zinc ion binding"/>
    <property type="evidence" value="ECO:0007669"/>
    <property type="project" value="InterPro"/>
</dbReference>
<keyword evidence="2" id="KW-1185">Reference proteome</keyword>
<name>A0A0D2KET1_HYPSF</name>
<dbReference type="GO" id="GO:0004089">
    <property type="term" value="F:carbonate dehydratase activity"/>
    <property type="evidence" value="ECO:0007669"/>
    <property type="project" value="InterPro"/>
</dbReference>
<dbReference type="InterPro" id="IPR036874">
    <property type="entry name" value="Carbonic_anhydrase_sf"/>
</dbReference>
<feature type="non-terminal residue" evidence="1">
    <location>
        <position position="1"/>
    </location>
</feature>
<dbReference type="OrthoDB" id="10248475at2759"/>
<evidence type="ECO:0000313" key="1">
    <source>
        <dbReference type="EMBL" id="KJA12997.1"/>
    </source>
</evidence>
<accession>A0A0D2KET1</accession>